<name>A0A1W1C815_9ZZZZ</name>
<accession>A0A1W1C815</accession>
<dbReference type="EMBL" id="FPHC01000064">
    <property type="protein sequence ID" value="SFV61899.1"/>
    <property type="molecule type" value="Genomic_DNA"/>
</dbReference>
<protein>
    <recommendedName>
        <fullName evidence="2">Addiction module protein</fullName>
    </recommendedName>
</protein>
<dbReference type="NCBIfam" id="TIGR02574">
    <property type="entry name" value="stabl_TIGR02574"/>
    <property type="match status" value="1"/>
</dbReference>
<gene>
    <name evidence="1" type="ORF">MNB_SV-6-1041</name>
</gene>
<organism evidence="1">
    <name type="scientific">hydrothermal vent metagenome</name>
    <dbReference type="NCBI Taxonomy" id="652676"/>
    <lineage>
        <taxon>unclassified sequences</taxon>
        <taxon>metagenomes</taxon>
        <taxon>ecological metagenomes</taxon>
    </lineage>
</organism>
<dbReference type="Pfam" id="PF09720">
    <property type="entry name" value="Unstab_antitox"/>
    <property type="match status" value="1"/>
</dbReference>
<dbReference type="InterPro" id="IPR013406">
    <property type="entry name" value="CHP02574_addiction_mod"/>
</dbReference>
<reference evidence="1" key="1">
    <citation type="submission" date="2016-10" db="EMBL/GenBank/DDBJ databases">
        <authorList>
            <person name="de Groot N.N."/>
        </authorList>
    </citation>
    <scope>NUCLEOTIDE SEQUENCE</scope>
</reference>
<sequence>MSIDEIKMLDITERIILVEEIWDSIAKEQDSLVLSDYEKKILDERLASLKNSPHNLLSWEEIKNRVRD</sequence>
<evidence type="ECO:0008006" key="2">
    <source>
        <dbReference type="Google" id="ProtNLM"/>
    </source>
</evidence>
<evidence type="ECO:0000313" key="1">
    <source>
        <dbReference type="EMBL" id="SFV61899.1"/>
    </source>
</evidence>
<dbReference type="AlphaFoldDB" id="A0A1W1C815"/>
<proteinExistence type="predicted"/>